<dbReference type="Proteomes" id="UP000775547">
    <property type="component" value="Unassembled WGS sequence"/>
</dbReference>
<reference evidence="1" key="1">
    <citation type="submission" date="2020-07" db="EMBL/GenBank/DDBJ databases">
        <authorList>
            <person name="Nieuwenhuis M."/>
            <person name="Van De Peppel L.J.J."/>
        </authorList>
    </citation>
    <scope>NUCLEOTIDE SEQUENCE</scope>
    <source>
        <strain evidence="1">AP01</strain>
        <tissue evidence="1">Mycelium</tissue>
    </source>
</reference>
<protein>
    <submittedName>
        <fullName evidence="1">Uncharacterized protein</fullName>
    </submittedName>
</protein>
<proteinExistence type="predicted"/>
<keyword evidence="2" id="KW-1185">Reference proteome</keyword>
<dbReference type="OrthoDB" id="2585512at2759"/>
<organism evidence="1 2">
    <name type="scientific">Asterophora parasitica</name>
    <dbReference type="NCBI Taxonomy" id="117018"/>
    <lineage>
        <taxon>Eukaryota</taxon>
        <taxon>Fungi</taxon>
        <taxon>Dikarya</taxon>
        <taxon>Basidiomycota</taxon>
        <taxon>Agaricomycotina</taxon>
        <taxon>Agaricomycetes</taxon>
        <taxon>Agaricomycetidae</taxon>
        <taxon>Agaricales</taxon>
        <taxon>Tricholomatineae</taxon>
        <taxon>Lyophyllaceae</taxon>
        <taxon>Asterophora</taxon>
    </lineage>
</organism>
<accession>A0A9P7G7E9</accession>
<gene>
    <name evidence="1" type="ORF">DXG03_000710</name>
</gene>
<comment type="caution">
    <text evidence="1">The sequence shown here is derived from an EMBL/GenBank/DDBJ whole genome shotgun (WGS) entry which is preliminary data.</text>
</comment>
<name>A0A9P7G7E9_9AGAR</name>
<reference evidence="1" key="2">
    <citation type="submission" date="2021-10" db="EMBL/GenBank/DDBJ databases">
        <title>Phylogenomics reveals ancestral predisposition of the termite-cultivated fungus Termitomyces towards a domesticated lifestyle.</title>
        <authorList>
            <person name="Auxier B."/>
            <person name="Grum-Grzhimaylo A."/>
            <person name="Cardenas M.E."/>
            <person name="Lodge J.D."/>
            <person name="Laessoe T."/>
            <person name="Pedersen O."/>
            <person name="Smith M.E."/>
            <person name="Kuyper T.W."/>
            <person name="Franco-Molano E.A."/>
            <person name="Baroni T.J."/>
            <person name="Aanen D.K."/>
        </authorList>
    </citation>
    <scope>NUCLEOTIDE SEQUENCE</scope>
    <source>
        <strain evidence="1">AP01</strain>
        <tissue evidence="1">Mycelium</tissue>
    </source>
</reference>
<dbReference type="EMBL" id="JABCKV010000108">
    <property type="protein sequence ID" value="KAG5643518.1"/>
    <property type="molecule type" value="Genomic_DNA"/>
</dbReference>
<evidence type="ECO:0000313" key="2">
    <source>
        <dbReference type="Proteomes" id="UP000775547"/>
    </source>
</evidence>
<evidence type="ECO:0000313" key="1">
    <source>
        <dbReference type="EMBL" id="KAG5643518.1"/>
    </source>
</evidence>
<sequence length="380" mass="42119">MYGGSVCLCDTNNQPPLTSRPEIREFPKGISDDNLDTNVLQGLRNCINLLACTWTRDGSLNSDVLKALQALDTLRELEINGRSEDNFNPKLLTGFTRVSRIGLIMPSAPVASPIVTDALLESLAPHVVNLQHLYLTGCPKVTHKGVWSLLMGSKAGILGLGLEALSSHFDMSEFRQRCQTARTLSQLTSITLTVHPQLPLEEWMHDVSVLLSHAPLQNFHIYSTGAFYESPSTEEFWAGLVATHGKRLVRFSVHRMLISLRAIEEICRRCSVLQQLFIVIEHDSLPNLSACLAQASLLRSIHINYPMEAHTEVVPVISATEALSIIQQCSSTLTQFGCNARVWQVARVIDIDAEGRLHARPVLAPYETPDIPEPFLVVRT</sequence>
<dbReference type="AlphaFoldDB" id="A0A9P7G7E9"/>
<dbReference type="InterPro" id="IPR032675">
    <property type="entry name" value="LRR_dom_sf"/>
</dbReference>
<dbReference type="Gene3D" id="3.80.10.10">
    <property type="entry name" value="Ribonuclease Inhibitor"/>
    <property type="match status" value="1"/>
</dbReference>